<evidence type="ECO:0000256" key="7">
    <source>
        <dbReference type="SAM" id="Phobius"/>
    </source>
</evidence>
<protein>
    <submittedName>
        <fullName evidence="8">Acetate uptake transporter</fullName>
    </submittedName>
</protein>
<sequence length="264" mass="27440">MTTHAAALGHNGSPEKSGPRTHDHPGTDDYAFWREHTTITLQPVAAPSILGLFGFAVSTFMVAANLAGWFGNETTTPLVLFPFAFAFGGVAQLLAAMWSYRARDALATGIHGAWGSFWIGYGLYTLLVSLHIAPGTSGSTDARVAFGFWFIGLAAVTWTGFVAALAENIALALVLLTLAAGSTLLAIGMTVAAPVLVTVGAIVLVASAVIAWYTASALMLAATTGRVVLPVGHREAGGIRDRVGARSSRPIQYAQGFPGVKVGQ</sequence>
<accession>A0ABW3VJ73</accession>
<dbReference type="RefSeq" id="WP_346091595.1">
    <property type="nucleotide sequence ID" value="NZ_BAABKS010000029.1"/>
</dbReference>
<reference evidence="9" key="1">
    <citation type="journal article" date="2019" name="Int. J. Syst. Evol. Microbiol.">
        <title>The Global Catalogue of Microorganisms (GCM) 10K type strain sequencing project: providing services to taxonomists for standard genome sequencing and annotation.</title>
        <authorList>
            <consortium name="The Broad Institute Genomics Platform"/>
            <consortium name="The Broad Institute Genome Sequencing Center for Infectious Disease"/>
            <person name="Wu L."/>
            <person name="Ma J."/>
        </authorList>
    </citation>
    <scope>NUCLEOTIDE SEQUENCE [LARGE SCALE GENOMIC DNA]</scope>
    <source>
        <strain evidence="9">CCUG 49018</strain>
    </source>
</reference>
<dbReference type="EMBL" id="JBHTMB010000141">
    <property type="protein sequence ID" value="MFD1234921.1"/>
    <property type="molecule type" value="Genomic_DNA"/>
</dbReference>
<dbReference type="NCBIfam" id="NF038013">
    <property type="entry name" value="AceTr_1"/>
    <property type="match status" value="1"/>
</dbReference>
<comment type="caution">
    <text evidence="8">The sequence shown here is derived from an EMBL/GenBank/DDBJ whole genome shotgun (WGS) entry which is preliminary data.</text>
</comment>
<feature type="region of interest" description="Disordered" evidence="6">
    <location>
        <begin position="1"/>
        <end position="27"/>
    </location>
</feature>
<evidence type="ECO:0000256" key="3">
    <source>
        <dbReference type="ARBA" id="ARBA00022692"/>
    </source>
</evidence>
<comment type="subcellular location">
    <subcellularLocation>
        <location evidence="1">Membrane</location>
        <topology evidence="1">Multi-pass membrane protein</topology>
    </subcellularLocation>
</comment>
<feature type="compositionally biased region" description="Basic and acidic residues" evidence="6">
    <location>
        <begin position="17"/>
        <end position="27"/>
    </location>
</feature>
<dbReference type="Pfam" id="PF01184">
    <property type="entry name" value="Gpr1_Fun34_YaaH"/>
    <property type="match status" value="1"/>
</dbReference>
<keyword evidence="9" id="KW-1185">Reference proteome</keyword>
<gene>
    <name evidence="8" type="ORF">ACFQ34_16640</name>
</gene>
<evidence type="ECO:0000256" key="2">
    <source>
        <dbReference type="ARBA" id="ARBA00005587"/>
    </source>
</evidence>
<keyword evidence="4 7" id="KW-1133">Transmembrane helix</keyword>
<feature type="transmembrane region" description="Helical" evidence="7">
    <location>
        <begin position="173"/>
        <end position="193"/>
    </location>
</feature>
<evidence type="ECO:0000256" key="4">
    <source>
        <dbReference type="ARBA" id="ARBA00022989"/>
    </source>
</evidence>
<comment type="similarity">
    <text evidence="2">Belongs to the acetate uptake transporter (AceTr) (TC 2.A.96) family.</text>
</comment>
<feature type="transmembrane region" description="Helical" evidence="7">
    <location>
        <begin position="44"/>
        <end position="67"/>
    </location>
</feature>
<evidence type="ECO:0000256" key="5">
    <source>
        <dbReference type="ARBA" id="ARBA00023136"/>
    </source>
</evidence>
<dbReference type="InterPro" id="IPR051633">
    <property type="entry name" value="AceTr"/>
</dbReference>
<dbReference type="Proteomes" id="UP001597182">
    <property type="component" value="Unassembled WGS sequence"/>
</dbReference>
<dbReference type="PANTHER" id="PTHR31123">
    <property type="entry name" value="ACCUMULATION OF DYADS PROTEIN 2-RELATED"/>
    <property type="match status" value="1"/>
</dbReference>
<proteinExistence type="inferred from homology"/>
<feature type="transmembrane region" description="Helical" evidence="7">
    <location>
        <begin position="79"/>
        <end position="100"/>
    </location>
</feature>
<dbReference type="PANTHER" id="PTHR31123:SF1">
    <property type="entry name" value="ACCUMULATION OF DYADS PROTEIN 2-RELATED"/>
    <property type="match status" value="1"/>
</dbReference>
<name>A0ABW3VJ73_9PSEU</name>
<evidence type="ECO:0000313" key="8">
    <source>
        <dbReference type="EMBL" id="MFD1234921.1"/>
    </source>
</evidence>
<dbReference type="InterPro" id="IPR000791">
    <property type="entry name" value="Gpr1/Fun34/SatP-like"/>
</dbReference>
<evidence type="ECO:0000256" key="6">
    <source>
        <dbReference type="SAM" id="MobiDB-lite"/>
    </source>
</evidence>
<organism evidence="8 9">
    <name type="scientific">Pseudonocardia benzenivorans</name>
    <dbReference type="NCBI Taxonomy" id="228005"/>
    <lineage>
        <taxon>Bacteria</taxon>
        <taxon>Bacillati</taxon>
        <taxon>Actinomycetota</taxon>
        <taxon>Actinomycetes</taxon>
        <taxon>Pseudonocardiales</taxon>
        <taxon>Pseudonocardiaceae</taxon>
        <taxon>Pseudonocardia</taxon>
    </lineage>
</organism>
<feature type="transmembrane region" description="Helical" evidence="7">
    <location>
        <begin position="112"/>
        <end position="132"/>
    </location>
</feature>
<evidence type="ECO:0000313" key="9">
    <source>
        <dbReference type="Proteomes" id="UP001597182"/>
    </source>
</evidence>
<keyword evidence="3 7" id="KW-0812">Transmembrane</keyword>
<keyword evidence="5 7" id="KW-0472">Membrane</keyword>
<evidence type="ECO:0000256" key="1">
    <source>
        <dbReference type="ARBA" id="ARBA00004141"/>
    </source>
</evidence>
<feature type="transmembrane region" description="Helical" evidence="7">
    <location>
        <begin position="144"/>
        <end position="166"/>
    </location>
</feature>
<feature type="transmembrane region" description="Helical" evidence="7">
    <location>
        <begin position="199"/>
        <end position="221"/>
    </location>
</feature>